<evidence type="ECO:0000313" key="2">
    <source>
        <dbReference type="WBParaSite" id="RSKR_0000992150.1"/>
    </source>
</evidence>
<evidence type="ECO:0000313" key="1">
    <source>
        <dbReference type="Proteomes" id="UP000095286"/>
    </source>
</evidence>
<proteinExistence type="predicted"/>
<organism evidence="1 2">
    <name type="scientific">Rhabditophanes sp. KR3021</name>
    <dbReference type="NCBI Taxonomy" id="114890"/>
    <lineage>
        <taxon>Eukaryota</taxon>
        <taxon>Metazoa</taxon>
        <taxon>Ecdysozoa</taxon>
        <taxon>Nematoda</taxon>
        <taxon>Chromadorea</taxon>
        <taxon>Rhabditida</taxon>
        <taxon>Tylenchina</taxon>
        <taxon>Panagrolaimomorpha</taxon>
        <taxon>Strongyloidoidea</taxon>
        <taxon>Alloionematidae</taxon>
        <taxon>Rhabditophanes</taxon>
    </lineage>
</organism>
<reference evidence="2" key="1">
    <citation type="submission" date="2016-11" db="UniProtKB">
        <authorList>
            <consortium name="WormBaseParasite"/>
        </authorList>
    </citation>
    <scope>IDENTIFICATION</scope>
    <source>
        <strain evidence="2">KR3021</strain>
    </source>
</reference>
<protein>
    <submittedName>
        <fullName evidence="2">MFS domain-containing protein</fullName>
    </submittedName>
</protein>
<dbReference type="Proteomes" id="UP000095286">
    <property type="component" value="Unplaced"/>
</dbReference>
<name>A0AC35UDD2_9BILA</name>
<dbReference type="WBParaSite" id="RSKR_0000992150.1">
    <property type="protein sequence ID" value="RSKR_0000992150.1"/>
    <property type="gene ID" value="RSKR_0000992150"/>
</dbReference>
<sequence>MEILMLMISLCRTSKGILTPELMFEKMNRTYTHDANMTHDAIKKFYNKEMVIWERNYDYVNIPLSCIAAIILGVQSDRFGRKGILVVGLVSFFLDTLLKILILWEKTDLDIYWFYAAAAIAGILGDSTLLMSGINAFVSDRFKKTTLSFRMVTVSVFFSIGSLCASSITKALMKHFAEIMIMWIVLVLSVVIILIIVIIKDHSVPEEGKSLIYQTVPNVPLLSEYIRDLFGFMIKKRDHYLRCTLYICIFTSFMETFIFGEEKNLIGTYTRLPPFNWKTEEYSTYKLVRPIVQIIGMLGGSVIFFKLFKIKDTIIITLSIISMAVCVLVIGLANSSAGIYVSLPFGALHGFLNPLLYAYIAKIIAGNEIGTAYAVCGIFSKAAGLLQNLILQNIYISTLDWCQAFIWYLLTGLSLILASIFGIVHFVNRNLEI</sequence>
<accession>A0AC35UDD2</accession>